<dbReference type="Proteomes" id="UP001286313">
    <property type="component" value="Unassembled WGS sequence"/>
</dbReference>
<dbReference type="InterPro" id="IPR023796">
    <property type="entry name" value="Serpin_dom"/>
</dbReference>
<keyword evidence="2" id="KW-0722">Serine protease inhibitor</keyword>
<dbReference type="EMBL" id="JAWQEG010003992">
    <property type="protein sequence ID" value="KAK3863546.1"/>
    <property type="molecule type" value="Genomic_DNA"/>
</dbReference>
<feature type="domain" description="Serpin" evidence="4">
    <location>
        <begin position="122"/>
        <end position="485"/>
    </location>
</feature>
<dbReference type="GO" id="GO:0004867">
    <property type="term" value="F:serine-type endopeptidase inhibitor activity"/>
    <property type="evidence" value="ECO:0007669"/>
    <property type="project" value="UniProtKB-KW"/>
</dbReference>
<dbReference type="Gene3D" id="2.30.39.10">
    <property type="entry name" value="Alpha-1-antitrypsin, domain 1"/>
    <property type="match status" value="1"/>
</dbReference>
<gene>
    <name evidence="5" type="ORF">Pcinc_030696</name>
</gene>
<evidence type="ECO:0000313" key="5">
    <source>
        <dbReference type="EMBL" id="KAK3863546.1"/>
    </source>
</evidence>
<dbReference type="InterPro" id="IPR000215">
    <property type="entry name" value="Serpin_fam"/>
</dbReference>
<dbReference type="InterPro" id="IPR042178">
    <property type="entry name" value="Serpin_sf_1"/>
</dbReference>
<evidence type="ECO:0000259" key="4">
    <source>
        <dbReference type="SMART" id="SM00093"/>
    </source>
</evidence>
<dbReference type="GO" id="GO:0005615">
    <property type="term" value="C:extracellular space"/>
    <property type="evidence" value="ECO:0007669"/>
    <property type="project" value="InterPro"/>
</dbReference>
<comment type="similarity">
    <text evidence="3">Belongs to the serpin family.</text>
</comment>
<evidence type="ECO:0000256" key="2">
    <source>
        <dbReference type="ARBA" id="ARBA00022900"/>
    </source>
</evidence>
<name>A0AAE1EY90_PETCI</name>
<organism evidence="5 6">
    <name type="scientific">Petrolisthes cinctipes</name>
    <name type="common">Flat porcelain crab</name>
    <dbReference type="NCBI Taxonomy" id="88211"/>
    <lineage>
        <taxon>Eukaryota</taxon>
        <taxon>Metazoa</taxon>
        <taxon>Ecdysozoa</taxon>
        <taxon>Arthropoda</taxon>
        <taxon>Crustacea</taxon>
        <taxon>Multicrustacea</taxon>
        <taxon>Malacostraca</taxon>
        <taxon>Eumalacostraca</taxon>
        <taxon>Eucarida</taxon>
        <taxon>Decapoda</taxon>
        <taxon>Pleocyemata</taxon>
        <taxon>Anomura</taxon>
        <taxon>Galatheoidea</taxon>
        <taxon>Porcellanidae</taxon>
        <taxon>Petrolisthes</taxon>
    </lineage>
</organism>
<accession>A0AAE1EY90</accession>
<dbReference type="InterPro" id="IPR023795">
    <property type="entry name" value="Serpin_CS"/>
</dbReference>
<comment type="caution">
    <text evidence="5">The sequence shown here is derived from an EMBL/GenBank/DDBJ whole genome shotgun (WGS) entry which is preliminary data.</text>
</comment>
<keyword evidence="1" id="KW-0646">Protease inhibitor</keyword>
<dbReference type="PROSITE" id="PS00284">
    <property type="entry name" value="SERPIN"/>
    <property type="match status" value="1"/>
</dbReference>
<evidence type="ECO:0000256" key="1">
    <source>
        <dbReference type="ARBA" id="ARBA00022690"/>
    </source>
</evidence>
<evidence type="ECO:0000256" key="3">
    <source>
        <dbReference type="RuleBase" id="RU000411"/>
    </source>
</evidence>
<dbReference type="PANTHER" id="PTHR11461:SF278">
    <property type="entry name" value="SERINE PROTEASE INHIBITOR 88EA"/>
    <property type="match status" value="1"/>
</dbReference>
<dbReference type="SMART" id="SM00093">
    <property type="entry name" value="SERPIN"/>
    <property type="match status" value="1"/>
</dbReference>
<dbReference type="InterPro" id="IPR036186">
    <property type="entry name" value="Serpin_sf"/>
</dbReference>
<proteinExistence type="inferred from homology"/>
<reference evidence="5" key="1">
    <citation type="submission" date="2023-10" db="EMBL/GenBank/DDBJ databases">
        <title>Genome assemblies of two species of porcelain crab, Petrolisthes cinctipes and Petrolisthes manimaculis (Anomura: Porcellanidae).</title>
        <authorList>
            <person name="Angst P."/>
        </authorList>
    </citation>
    <scope>NUCLEOTIDE SEQUENCE</scope>
    <source>
        <strain evidence="5">PB745_01</strain>
        <tissue evidence="5">Gill</tissue>
    </source>
</reference>
<dbReference type="Gene3D" id="3.30.497.10">
    <property type="entry name" value="Antithrombin, subunit I, domain 2"/>
    <property type="match status" value="1"/>
</dbReference>
<protein>
    <recommendedName>
        <fullName evidence="4">Serpin domain-containing protein</fullName>
    </recommendedName>
</protein>
<dbReference type="AlphaFoldDB" id="A0AAE1EY90"/>
<keyword evidence="6" id="KW-1185">Reference proteome</keyword>
<dbReference type="InterPro" id="IPR042185">
    <property type="entry name" value="Serpin_sf_2"/>
</dbReference>
<sequence length="486" mass="53120">MVFTPGKLATLITRRAQTVEEEGGILVALLSTVVLPVGQWWSGKMAGVCCLMLVAVMVGWSHGQLDVCFPHEVPEVPNPNLPRDISKFSLGLFKKVVTWGERGRLRTREGGHLKINKKEGGTTSSQSRGAVQNIVISPYSVWSALVLAYLGAEGSTRRQLARALKLSSKTSSHANYLFVHQMLSEETMGLLRSTKTTQNSNNTVLSSMNRAYFASHVAVQPCLVKNLKEEIVRLDFTNPTQAAARINGDVSAATRGEIDTLVEPSDVKNAEFVLTNAVYFQGAWQTVFPAERTTLGIFRATQDITQGLVLLMKVVGKFKFAFSPTLNASVVELPYSAGFSMLVLLPTMDMWQPENVVKRLSHRRLEDVRAKLAPAEMEITLPKFKVLSRLTHQLKKALVDMGVTDIFTRSSDLSTFSSSSGLRLDSAIHQATITVSEEGTVAAAATALIGTRVGPAKFTANRPFVFLITDDILRVPIITGVYKGPV</sequence>
<evidence type="ECO:0000313" key="6">
    <source>
        <dbReference type="Proteomes" id="UP001286313"/>
    </source>
</evidence>
<dbReference type="SUPFAM" id="SSF56574">
    <property type="entry name" value="Serpins"/>
    <property type="match status" value="1"/>
</dbReference>
<dbReference type="PANTHER" id="PTHR11461">
    <property type="entry name" value="SERINE PROTEASE INHIBITOR, SERPIN"/>
    <property type="match status" value="1"/>
</dbReference>
<dbReference type="Pfam" id="PF00079">
    <property type="entry name" value="Serpin"/>
    <property type="match status" value="1"/>
</dbReference>